<reference evidence="1" key="1">
    <citation type="submission" date="2021-01" db="EMBL/GenBank/DDBJ databases">
        <authorList>
            <consortium name="Genoscope - CEA"/>
            <person name="William W."/>
        </authorList>
    </citation>
    <scope>NUCLEOTIDE SEQUENCE</scope>
</reference>
<sequence>DSKLDIAIAPYETYEDEIFAFMIISRLTVYTNQKTGSFESRSDVKKLELRKIEDK</sequence>
<gene>
    <name evidence="1" type="ORF">DARMORV10_C09P44440.1</name>
</gene>
<feature type="non-terminal residue" evidence="1">
    <location>
        <position position="55"/>
    </location>
</feature>
<evidence type="ECO:0000313" key="1">
    <source>
        <dbReference type="EMBL" id="CAF1758913.1"/>
    </source>
</evidence>
<dbReference type="EMBL" id="HG994373">
    <property type="protein sequence ID" value="CAF1758913.1"/>
    <property type="molecule type" value="Genomic_DNA"/>
</dbReference>
<proteinExistence type="predicted"/>
<organism evidence="1">
    <name type="scientific">Brassica napus</name>
    <name type="common">Rape</name>
    <dbReference type="NCBI Taxonomy" id="3708"/>
    <lineage>
        <taxon>Eukaryota</taxon>
        <taxon>Viridiplantae</taxon>
        <taxon>Streptophyta</taxon>
        <taxon>Embryophyta</taxon>
        <taxon>Tracheophyta</taxon>
        <taxon>Spermatophyta</taxon>
        <taxon>Magnoliopsida</taxon>
        <taxon>eudicotyledons</taxon>
        <taxon>Gunneridae</taxon>
        <taxon>Pentapetalae</taxon>
        <taxon>rosids</taxon>
        <taxon>malvids</taxon>
        <taxon>Brassicales</taxon>
        <taxon>Brassicaceae</taxon>
        <taxon>Brassiceae</taxon>
        <taxon>Brassica</taxon>
    </lineage>
</organism>
<protein>
    <submittedName>
        <fullName evidence="1">(rape) hypothetical protein</fullName>
    </submittedName>
</protein>
<name>A0A816J1L3_BRANA</name>
<dbReference type="AlphaFoldDB" id="A0A816J1L3"/>
<accession>A0A816J1L3</accession>
<dbReference type="Proteomes" id="UP001295469">
    <property type="component" value="Chromosome C09"/>
</dbReference>